<name>A0AA36FWJ2_9BILA</name>
<reference evidence="2" key="1">
    <citation type="submission" date="2023-06" db="EMBL/GenBank/DDBJ databases">
        <authorList>
            <person name="Delattre M."/>
        </authorList>
    </citation>
    <scope>NUCLEOTIDE SEQUENCE</scope>
    <source>
        <strain evidence="2">AF72</strain>
    </source>
</reference>
<dbReference type="EMBL" id="CATQJA010002139">
    <property type="protein sequence ID" value="CAJ0569815.1"/>
    <property type="molecule type" value="Genomic_DNA"/>
</dbReference>
<proteinExistence type="predicted"/>
<evidence type="ECO:0000256" key="1">
    <source>
        <dbReference type="SAM" id="Phobius"/>
    </source>
</evidence>
<evidence type="ECO:0000313" key="3">
    <source>
        <dbReference type="Proteomes" id="UP001177023"/>
    </source>
</evidence>
<keyword evidence="1" id="KW-0472">Membrane</keyword>
<dbReference type="Proteomes" id="UP001177023">
    <property type="component" value="Unassembled WGS sequence"/>
</dbReference>
<organism evidence="2 3">
    <name type="scientific">Mesorhabditis spiculigera</name>
    <dbReference type="NCBI Taxonomy" id="96644"/>
    <lineage>
        <taxon>Eukaryota</taxon>
        <taxon>Metazoa</taxon>
        <taxon>Ecdysozoa</taxon>
        <taxon>Nematoda</taxon>
        <taxon>Chromadorea</taxon>
        <taxon>Rhabditida</taxon>
        <taxon>Rhabditina</taxon>
        <taxon>Rhabditomorpha</taxon>
        <taxon>Rhabditoidea</taxon>
        <taxon>Rhabditidae</taxon>
        <taxon>Mesorhabditinae</taxon>
        <taxon>Mesorhabditis</taxon>
    </lineage>
</organism>
<keyword evidence="3" id="KW-1185">Reference proteome</keyword>
<comment type="caution">
    <text evidence="2">The sequence shown here is derived from an EMBL/GenBank/DDBJ whole genome shotgun (WGS) entry which is preliminary data.</text>
</comment>
<feature type="transmembrane region" description="Helical" evidence="1">
    <location>
        <begin position="60"/>
        <end position="83"/>
    </location>
</feature>
<sequence>MLWLCFKVLVHLLRRHMGVALLAPEVIFVLLKEPGAYVWIANGLLATFAVLTIRAKKPSYMQAFMIVFAAIQILGFISSWIFWKQMQWIN</sequence>
<feature type="transmembrane region" description="Helical" evidence="1">
    <location>
        <begin position="12"/>
        <end position="30"/>
    </location>
</feature>
<feature type="non-terminal residue" evidence="2">
    <location>
        <position position="90"/>
    </location>
</feature>
<gene>
    <name evidence="2" type="ORF">MSPICULIGERA_LOCUS8274</name>
</gene>
<accession>A0AA36FWJ2</accession>
<protein>
    <submittedName>
        <fullName evidence="2">Uncharacterized protein</fullName>
    </submittedName>
</protein>
<keyword evidence="1" id="KW-0812">Transmembrane</keyword>
<keyword evidence="1" id="KW-1133">Transmembrane helix</keyword>
<dbReference type="AlphaFoldDB" id="A0AA36FWJ2"/>
<evidence type="ECO:0000313" key="2">
    <source>
        <dbReference type="EMBL" id="CAJ0569815.1"/>
    </source>
</evidence>